<organism evidence="1 2">
    <name type="scientific">Cetraspora pellucida</name>
    <dbReference type="NCBI Taxonomy" id="1433469"/>
    <lineage>
        <taxon>Eukaryota</taxon>
        <taxon>Fungi</taxon>
        <taxon>Fungi incertae sedis</taxon>
        <taxon>Mucoromycota</taxon>
        <taxon>Glomeromycotina</taxon>
        <taxon>Glomeromycetes</taxon>
        <taxon>Diversisporales</taxon>
        <taxon>Gigasporaceae</taxon>
        <taxon>Cetraspora</taxon>
    </lineage>
</organism>
<proteinExistence type="predicted"/>
<evidence type="ECO:0000313" key="1">
    <source>
        <dbReference type="EMBL" id="CAG8765162.1"/>
    </source>
</evidence>
<accession>A0A9N9NVR5</accession>
<keyword evidence="2" id="KW-1185">Reference proteome</keyword>
<dbReference type="OrthoDB" id="10637193at2759"/>
<gene>
    <name evidence="1" type="ORF">CPELLU_LOCUS15542</name>
</gene>
<evidence type="ECO:0000313" key="2">
    <source>
        <dbReference type="Proteomes" id="UP000789759"/>
    </source>
</evidence>
<protein>
    <submittedName>
        <fullName evidence="1">4996_t:CDS:1</fullName>
    </submittedName>
</protein>
<name>A0A9N9NVR5_9GLOM</name>
<dbReference type="Proteomes" id="UP000789759">
    <property type="component" value="Unassembled WGS sequence"/>
</dbReference>
<sequence length="198" mass="23423">MPRSTSRNQHNARRRDAIFYETVGFLQERVRVLQRRINTLTRLLEVEANRNRDLHMELLRVQRELSTSNLRNRELTRQASNLGRRVEHLERMARRYRVRIPALLERQFSFLGEEALNEYRGPELVHSGNILQDTLYSAYNVKSDNNITGVLPYVDSEVLQGQEIAQTADIYRLRQTEIEILCGVRREFSTSNLRNREI</sequence>
<reference evidence="1" key="1">
    <citation type="submission" date="2021-06" db="EMBL/GenBank/DDBJ databases">
        <authorList>
            <person name="Kallberg Y."/>
            <person name="Tangrot J."/>
            <person name="Rosling A."/>
        </authorList>
    </citation>
    <scope>NUCLEOTIDE SEQUENCE</scope>
    <source>
        <strain evidence="1">FL966</strain>
    </source>
</reference>
<dbReference type="AlphaFoldDB" id="A0A9N9NVR5"/>
<comment type="caution">
    <text evidence="1">The sequence shown here is derived from an EMBL/GenBank/DDBJ whole genome shotgun (WGS) entry which is preliminary data.</text>
</comment>
<dbReference type="EMBL" id="CAJVQA010020701">
    <property type="protein sequence ID" value="CAG8765162.1"/>
    <property type="molecule type" value="Genomic_DNA"/>
</dbReference>